<keyword evidence="1" id="KW-0472">Membrane</keyword>
<feature type="signal peptide" evidence="2">
    <location>
        <begin position="1"/>
        <end position="44"/>
    </location>
</feature>
<dbReference type="EMBL" id="CP108253">
    <property type="protein sequence ID" value="WTU38473.1"/>
    <property type="molecule type" value="Genomic_DNA"/>
</dbReference>
<feature type="chain" id="PRO_5043580992" description="LPXTG cell wall anchor domain-containing protein" evidence="2">
    <location>
        <begin position="45"/>
        <end position="296"/>
    </location>
</feature>
<gene>
    <name evidence="3" type="ORF">OHV25_02310</name>
</gene>
<evidence type="ECO:0000313" key="3">
    <source>
        <dbReference type="EMBL" id="WTU38473.1"/>
    </source>
</evidence>
<dbReference type="AlphaFoldDB" id="A0AAU2GTE2"/>
<reference evidence="3" key="1">
    <citation type="submission" date="2022-10" db="EMBL/GenBank/DDBJ databases">
        <title>The complete genomes of actinobacterial strains from the NBC collection.</title>
        <authorList>
            <person name="Joergensen T.S."/>
            <person name="Alvarez Arevalo M."/>
            <person name="Sterndorff E.B."/>
            <person name="Faurdal D."/>
            <person name="Vuksanovic O."/>
            <person name="Mourched A.-S."/>
            <person name="Charusanti P."/>
            <person name="Shaw S."/>
            <person name="Blin K."/>
            <person name="Weber T."/>
        </authorList>
    </citation>
    <scope>NUCLEOTIDE SEQUENCE</scope>
    <source>
        <strain evidence="3">NBC_00060</strain>
    </source>
</reference>
<keyword evidence="2" id="KW-0732">Signal</keyword>
<sequence>MRDTSGTSGTRTFSKRTGSRFSRLSIVLALSASALLSVVGPAHAAPAKDPLPADIPDYQAALNAVKSADVRNAVCRFLSTPVPSGGTGGPVQTIPETAEPCQGLPAFTIKDPLALNEITPGFVAGTSQPLPTEAVKLTQLVSSLNVTVNGRNATVMLAPTQGGGWHLAAVRDGDSDATYASKATLGTLVFTEPQIRGWYQLKLTTVEPLNDQARQGLGGQASVSLSDYQKLVKARYADKLPGSEYDTKGYSSGYSPQHKSDDASSSIPLIAGGSGAALVLAGGAAVLRRRRRASIC</sequence>
<keyword evidence="1" id="KW-1133">Transmembrane helix</keyword>
<evidence type="ECO:0008006" key="4">
    <source>
        <dbReference type="Google" id="ProtNLM"/>
    </source>
</evidence>
<name>A0AAU2GTE2_9ACTN</name>
<evidence type="ECO:0000256" key="2">
    <source>
        <dbReference type="SAM" id="SignalP"/>
    </source>
</evidence>
<evidence type="ECO:0000256" key="1">
    <source>
        <dbReference type="SAM" id="Phobius"/>
    </source>
</evidence>
<keyword evidence="1" id="KW-0812">Transmembrane</keyword>
<protein>
    <recommendedName>
        <fullName evidence="4">LPXTG cell wall anchor domain-containing protein</fullName>
    </recommendedName>
</protein>
<feature type="transmembrane region" description="Helical" evidence="1">
    <location>
        <begin position="267"/>
        <end position="287"/>
    </location>
</feature>
<accession>A0AAU2GTE2</accession>
<proteinExistence type="predicted"/>
<organism evidence="3">
    <name type="scientific">Streptomyces sp. NBC_00060</name>
    <dbReference type="NCBI Taxonomy" id="2975636"/>
    <lineage>
        <taxon>Bacteria</taxon>
        <taxon>Bacillati</taxon>
        <taxon>Actinomycetota</taxon>
        <taxon>Actinomycetes</taxon>
        <taxon>Kitasatosporales</taxon>
        <taxon>Streptomycetaceae</taxon>
        <taxon>Streptomyces</taxon>
    </lineage>
</organism>